<dbReference type="Proteomes" id="UP000293850">
    <property type="component" value="Chromosome"/>
</dbReference>
<evidence type="ECO:0008006" key="4">
    <source>
        <dbReference type="Google" id="ProtNLM"/>
    </source>
</evidence>
<keyword evidence="1" id="KW-0732">Signal</keyword>
<gene>
    <name evidence="2" type="ORF">E1B03_17400</name>
</gene>
<feature type="signal peptide" evidence="1">
    <location>
        <begin position="1"/>
        <end position="26"/>
    </location>
</feature>
<sequence length="253" mass="27845">MNIFNSVFFKGIVPVSLMACSFSGFSAMEVKGFELAEQDKIRNVYGACHRLEEPLTIVFNVNTDFVAFGQGWRFEFVYKVMEDKKYKTEYFSADDGKLTNALGSGGIFIKHFRGIISGGDYQVVDAWTSRVNGNDGSNTYTLTLPTRNLEVLSFRAWSPSNPNGGIVTWDIRDGNNLNSAGLGTGITKPSSVTYDGFSSKGGFNLLNVDHLKIGFAQTMGGVGFYPAWELVAKETNFQDRGPYTAAQYKAACQ</sequence>
<dbReference type="AlphaFoldDB" id="A0A4P6WSQ2"/>
<evidence type="ECO:0000313" key="3">
    <source>
        <dbReference type="Proteomes" id="UP000293850"/>
    </source>
</evidence>
<evidence type="ECO:0000313" key="2">
    <source>
        <dbReference type="EMBL" id="QBM24111.1"/>
    </source>
</evidence>
<protein>
    <recommendedName>
        <fullName evidence="4">Lipoprotein</fullName>
    </recommendedName>
</protein>
<dbReference type="EMBL" id="CP037864">
    <property type="protein sequence ID" value="QBM24111.1"/>
    <property type="molecule type" value="Genomic_DNA"/>
</dbReference>
<organism evidence="2 3">
    <name type="scientific">Citrobacter arsenatis</name>
    <dbReference type="NCBI Taxonomy" id="2546350"/>
    <lineage>
        <taxon>Bacteria</taxon>
        <taxon>Pseudomonadati</taxon>
        <taxon>Pseudomonadota</taxon>
        <taxon>Gammaproteobacteria</taxon>
        <taxon>Enterobacterales</taxon>
        <taxon>Enterobacteriaceae</taxon>
        <taxon>Citrobacter</taxon>
    </lineage>
</organism>
<accession>A0A4P6WSQ2</accession>
<dbReference type="RefSeq" id="WP_133086650.1">
    <property type="nucleotide sequence ID" value="NZ_CP037864.1"/>
</dbReference>
<dbReference type="KEGG" id="cars:E1B03_17400"/>
<proteinExistence type="predicted"/>
<feature type="chain" id="PRO_5020633503" description="Lipoprotein" evidence="1">
    <location>
        <begin position="27"/>
        <end position="253"/>
    </location>
</feature>
<keyword evidence="3" id="KW-1185">Reference proteome</keyword>
<reference evidence="2 3" key="1">
    <citation type="submission" date="2019-03" db="EMBL/GenBank/DDBJ databases">
        <title>Complete genome sequence of an arsenate-respiring bacteria, Citrobacter sp. LY-1.</title>
        <authorList>
            <person name="Wang H."/>
            <person name="Liu Y."/>
            <person name="Li Q."/>
            <person name="Huang J."/>
        </authorList>
    </citation>
    <scope>NUCLEOTIDE SEQUENCE [LARGE SCALE GENOMIC DNA]</scope>
    <source>
        <strain evidence="2 3">LY-1</strain>
    </source>
</reference>
<name>A0A4P6WSQ2_9ENTR</name>
<evidence type="ECO:0000256" key="1">
    <source>
        <dbReference type="SAM" id="SignalP"/>
    </source>
</evidence>